<keyword evidence="4 5" id="KW-0408">Iron</keyword>
<dbReference type="Gene3D" id="3.40.190.10">
    <property type="entry name" value="Periplasmic binding protein-like II"/>
    <property type="match status" value="2"/>
</dbReference>
<feature type="compositionally biased region" description="Low complexity" evidence="6">
    <location>
        <begin position="285"/>
        <end position="301"/>
    </location>
</feature>
<gene>
    <name evidence="9" type="ORF">DFR50_113100</name>
</gene>
<keyword evidence="10" id="KW-1185">Reference proteome</keyword>
<evidence type="ECO:0000256" key="1">
    <source>
        <dbReference type="ARBA" id="ARBA00010742"/>
    </source>
</evidence>
<evidence type="ECO:0000256" key="5">
    <source>
        <dbReference type="PROSITE-ProRule" id="PRU00433"/>
    </source>
</evidence>
<reference evidence="9 10" key="1">
    <citation type="submission" date="2018-06" db="EMBL/GenBank/DDBJ databases">
        <title>Genomic Encyclopedia of Type Strains, Phase IV (KMG-IV): sequencing the most valuable type-strain genomes for metagenomic binning, comparative biology and taxonomic classification.</title>
        <authorList>
            <person name="Goeker M."/>
        </authorList>
    </citation>
    <scope>NUCLEOTIDE SEQUENCE [LARGE SCALE GENOMIC DNA]</scope>
    <source>
        <strain evidence="9 10">DSM 24875</strain>
    </source>
</reference>
<evidence type="ECO:0000256" key="6">
    <source>
        <dbReference type="SAM" id="MobiDB-lite"/>
    </source>
</evidence>
<dbReference type="GO" id="GO:0009055">
    <property type="term" value="F:electron transfer activity"/>
    <property type="evidence" value="ECO:0007669"/>
    <property type="project" value="InterPro"/>
</dbReference>
<dbReference type="InterPro" id="IPR009056">
    <property type="entry name" value="Cyt_c-like_dom"/>
</dbReference>
<dbReference type="SMART" id="SM00062">
    <property type="entry name" value="PBPb"/>
    <property type="match status" value="1"/>
</dbReference>
<evidence type="ECO:0000313" key="9">
    <source>
        <dbReference type="EMBL" id="RBP12911.1"/>
    </source>
</evidence>
<feature type="domain" description="Cytochrome c" evidence="8">
    <location>
        <begin position="333"/>
        <end position="414"/>
    </location>
</feature>
<evidence type="ECO:0000256" key="2">
    <source>
        <dbReference type="ARBA" id="ARBA00022617"/>
    </source>
</evidence>
<evidence type="ECO:0000259" key="8">
    <source>
        <dbReference type="PROSITE" id="PS51007"/>
    </source>
</evidence>
<protein>
    <submittedName>
        <fullName evidence="9">ABC-type amino acid transport substrate-binding protein</fullName>
    </submittedName>
</protein>
<comment type="similarity">
    <text evidence="1">Belongs to the bacterial solute-binding protein SsuA/TauA family.</text>
</comment>
<keyword evidence="3 5" id="KW-0479">Metal-binding</keyword>
<dbReference type="InterPro" id="IPR036909">
    <property type="entry name" value="Cyt_c-like_dom_sf"/>
</dbReference>
<feature type="chain" id="PRO_5016562040" evidence="7">
    <location>
        <begin position="27"/>
        <end position="417"/>
    </location>
</feature>
<dbReference type="AlphaFoldDB" id="A0A366FE73"/>
<evidence type="ECO:0000256" key="4">
    <source>
        <dbReference type="ARBA" id="ARBA00023004"/>
    </source>
</evidence>
<evidence type="ECO:0000313" key="10">
    <source>
        <dbReference type="Proteomes" id="UP000253529"/>
    </source>
</evidence>
<dbReference type="GO" id="GO:0046872">
    <property type="term" value="F:metal ion binding"/>
    <property type="evidence" value="ECO:0007669"/>
    <property type="project" value="UniProtKB-KW"/>
</dbReference>
<dbReference type="PANTHER" id="PTHR30024">
    <property type="entry name" value="ALIPHATIC SULFONATES-BINDING PROTEIN-RELATED"/>
    <property type="match status" value="1"/>
</dbReference>
<feature type="compositionally biased region" description="Gly residues" evidence="6">
    <location>
        <begin position="304"/>
        <end position="318"/>
    </location>
</feature>
<keyword evidence="7" id="KW-0732">Signal</keyword>
<evidence type="ECO:0000256" key="3">
    <source>
        <dbReference type="ARBA" id="ARBA00022723"/>
    </source>
</evidence>
<dbReference type="Proteomes" id="UP000253529">
    <property type="component" value="Unassembled WGS sequence"/>
</dbReference>
<keyword evidence="2 5" id="KW-0349">Heme</keyword>
<dbReference type="PROSITE" id="PS51007">
    <property type="entry name" value="CYTC"/>
    <property type="match status" value="1"/>
</dbReference>
<feature type="signal peptide" evidence="7">
    <location>
        <begin position="1"/>
        <end position="26"/>
    </location>
</feature>
<dbReference type="GO" id="GO:0020037">
    <property type="term" value="F:heme binding"/>
    <property type="evidence" value="ECO:0007669"/>
    <property type="project" value="InterPro"/>
</dbReference>
<sequence>MGFGIMHKAVAVSALVAASCASVSRAQDAPARPLRLCADPTDLPFSSDDPAKPGLYLEIGEAIGRALGRPVTHVWYRTYFGKRAVRVTMLAKQCDATIGLPDSADFMGPRVIFSKPLFQLGYAIVTPKEAPLASVEALKGKRVAVQFESEPQNIVGPRDDIEAVTVLSPEEGMTALADGRADAAFVWAPIAGYLNKTAYDGRFAIVPVDGPRLNYPTAIGFPKEAKDLRDAVDAVLPEVSKSFPALLSRYGVAPDGPVTAAADNAAVVEKAAVVVAQNAPSDAHAAASTPAGAAAPSQTASLDAGGGKDPGKPAGDGTGEFDIAPKAPPTTPELVAEGKEVFNGTCAHCHGPNGEQSVKKIDLRRLTLRYSDGAHNMYWKTVHEGRPTKGMPTWKDVFTDEQFTQIFAYLSTIQSTE</sequence>
<accession>A0A366FE73</accession>
<dbReference type="Pfam" id="PF00034">
    <property type="entry name" value="Cytochrom_C"/>
    <property type="match status" value="1"/>
</dbReference>
<evidence type="ECO:0000256" key="7">
    <source>
        <dbReference type="SAM" id="SignalP"/>
    </source>
</evidence>
<proteinExistence type="inferred from homology"/>
<name>A0A366FE73_9HYPH</name>
<dbReference type="EMBL" id="QNRK01000013">
    <property type="protein sequence ID" value="RBP12911.1"/>
    <property type="molecule type" value="Genomic_DNA"/>
</dbReference>
<feature type="region of interest" description="Disordered" evidence="6">
    <location>
        <begin position="285"/>
        <end position="332"/>
    </location>
</feature>
<dbReference type="Gene3D" id="1.10.760.10">
    <property type="entry name" value="Cytochrome c-like domain"/>
    <property type="match status" value="1"/>
</dbReference>
<organism evidence="9 10">
    <name type="scientific">Roseiarcus fermentans</name>
    <dbReference type="NCBI Taxonomy" id="1473586"/>
    <lineage>
        <taxon>Bacteria</taxon>
        <taxon>Pseudomonadati</taxon>
        <taxon>Pseudomonadota</taxon>
        <taxon>Alphaproteobacteria</taxon>
        <taxon>Hyphomicrobiales</taxon>
        <taxon>Roseiarcaceae</taxon>
        <taxon>Roseiarcus</taxon>
    </lineage>
</organism>
<comment type="caution">
    <text evidence="9">The sequence shown here is derived from an EMBL/GenBank/DDBJ whole genome shotgun (WGS) entry which is preliminary data.</text>
</comment>
<dbReference type="InterPro" id="IPR001638">
    <property type="entry name" value="Solute-binding_3/MltF_N"/>
</dbReference>
<dbReference type="SUPFAM" id="SSF53850">
    <property type="entry name" value="Periplasmic binding protein-like II"/>
    <property type="match status" value="1"/>
</dbReference>
<dbReference type="RefSeq" id="WP_245427724.1">
    <property type="nucleotide sequence ID" value="NZ_QNRK01000013.1"/>
</dbReference>
<dbReference type="PANTHER" id="PTHR30024:SF45">
    <property type="entry name" value="ABC TRANSPORTER SUBSTRATE-BINDING PROTEIN"/>
    <property type="match status" value="1"/>
</dbReference>
<dbReference type="SUPFAM" id="SSF46626">
    <property type="entry name" value="Cytochrome c"/>
    <property type="match status" value="1"/>
</dbReference>